<keyword evidence="3" id="KW-1185">Reference proteome</keyword>
<keyword evidence="1" id="KW-0812">Transmembrane</keyword>
<feature type="transmembrane region" description="Helical" evidence="1">
    <location>
        <begin position="20"/>
        <end position="38"/>
    </location>
</feature>
<accession>A0A9P4Q556</accession>
<sequence>MIGHLAACQDILRRQLYSSLLATLPAFTLLPCGNRFVLRRALIDIRSRLPLSGWDFSQRRLRCIYCLGDIPCTGVFLLSYCIFGRALSVA</sequence>
<name>A0A9P4Q556_9PEZI</name>
<keyword evidence="1" id="KW-0472">Membrane</keyword>
<gene>
    <name evidence="2" type="ORF">K431DRAFT_86951</name>
</gene>
<dbReference type="EMBL" id="MU003796">
    <property type="protein sequence ID" value="KAF2720782.1"/>
    <property type="molecule type" value="Genomic_DNA"/>
</dbReference>
<dbReference type="Proteomes" id="UP000799441">
    <property type="component" value="Unassembled WGS sequence"/>
</dbReference>
<evidence type="ECO:0000313" key="2">
    <source>
        <dbReference type="EMBL" id="KAF2720782.1"/>
    </source>
</evidence>
<protein>
    <submittedName>
        <fullName evidence="2">Uncharacterized protein</fullName>
    </submittedName>
</protein>
<dbReference type="AlphaFoldDB" id="A0A9P4Q556"/>
<comment type="caution">
    <text evidence="2">The sequence shown here is derived from an EMBL/GenBank/DDBJ whole genome shotgun (WGS) entry which is preliminary data.</text>
</comment>
<evidence type="ECO:0000256" key="1">
    <source>
        <dbReference type="SAM" id="Phobius"/>
    </source>
</evidence>
<proteinExistence type="predicted"/>
<reference evidence="2" key="1">
    <citation type="journal article" date="2020" name="Stud. Mycol.">
        <title>101 Dothideomycetes genomes: a test case for predicting lifestyles and emergence of pathogens.</title>
        <authorList>
            <person name="Haridas S."/>
            <person name="Albert R."/>
            <person name="Binder M."/>
            <person name="Bloem J."/>
            <person name="Labutti K."/>
            <person name="Salamov A."/>
            <person name="Andreopoulos B."/>
            <person name="Baker S."/>
            <person name="Barry K."/>
            <person name="Bills G."/>
            <person name="Bluhm B."/>
            <person name="Cannon C."/>
            <person name="Castanera R."/>
            <person name="Culley D."/>
            <person name="Daum C."/>
            <person name="Ezra D."/>
            <person name="Gonzalez J."/>
            <person name="Henrissat B."/>
            <person name="Kuo A."/>
            <person name="Liang C."/>
            <person name="Lipzen A."/>
            <person name="Lutzoni F."/>
            <person name="Magnuson J."/>
            <person name="Mondo S."/>
            <person name="Nolan M."/>
            <person name="Ohm R."/>
            <person name="Pangilinan J."/>
            <person name="Park H.-J."/>
            <person name="Ramirez L."/>
            <person name="Alfaro M."/>
            <person name="Sun H."/>
            <person name="Tritt A."/>
            <person name="Yoshinaga Y."/>
            <person name="Zwiers L.-H."/>
            <person name="Turgeon B."/>
            <person name="Goodwin S."/>
            <person name="Spatafora J."/>
            <person name="Crous P."/>
            <person name="Grigoriev I."/>
        </authorList>
    </citation>
    <scope>NUCLEOTIDE SEQUENCE</scope>
    <source>
        <strain evidence="2">CBS 116435</strain>
    </source>
</reference>
<organism evidence="2 3">
    <name type="scientific">Polychaeton citri CBS 116435</name>
    <dbReference type="NCBI Taxonomy" id="1314669"/>
    <lineage>
        <taxon>Eukaryota</taxon>
        <taxon>Fungi</taxon>
        <taxon>Dikarya</taxon>
        <taxon>Ascomycota</taxon>
        <taxon>Pezizomycotina</taxon>
        <taxon>Dothideomycetes</taxon>
        <taxon>Dothideomycetidae</taxon>
        <taxon>Capnodiales</taxon>
        <taxon>Capnodiaceae</taxon>
        <taxon>Polychaeton</taxon>
    </lineage>
</organism>
<keyword evidence="1" id="KW-1133">Transmembrane helix</keyword>
<evidence type="ECO:0000313" key="3">
    <source>
        <dbReference type="Proteomes" id="UP000799441"/>
    </source>
</evidence>